<feature type="domain" description="Protein kinase" evidence="11">
    <location>
        <begin position="164"/>
        <end position="473"/>
    </location>
</feature>
<keyword evidence="13" id="KW-1185">Reference proteome</keyword>
<gene>
    <name evidence="12" type="primary">NCAS0G03420</name>
    <name evidence="12" type="ordered locus">NCAS_0G03420</name>
</gene>
<evidence type="ECO:0000256" key="9">
    <source>
        <dbReference type="PROSITE-ProRule" id="PRU10141"/>
    </source>
</evidence>
<dbReference type="EMBL" id="HE576758">
    <property type="protein sequence ID" value="CCC71229.1"/>
    <property type="molecule type" value="Genomic_DNA"/>
</dbReference>
<dbReference type="KEGG" id="ncs:NCAS_0G03420"/>
<dbReference type="HOGENOM" id="CLU_009275_1_1_1"/>
<dbReference type="FunFam" id="1.10.510.10:FF:000949">
    <property type="entry name" value="Serine/threonine-protein kinase PTK1/STK1"/>
    <property type="match status" value="1"/>
</dbReference>
<name>G0VIJ4_NAUCA</name>
<reference key="2">
    <citation type="submission" date="2011-08" db="EMBL/GenBank/DDBJ databases">
        <title>Genome sequence of Naumovozyma castellii.</title>
        <authorList>
            <person name="Gordon J.L."/>
            <person name="Armisen D."/>
            <person name="Proux-Wera E."/>
            <person name="OhEigeartaigh S.S."/>
            <person name="Byrne K.P."/>
            <person name="Wolfe K.H."/>
        </authorList>
    </citation>
    <scope>NUCLEOTIDE SEQUENCE</scope>
    <source>
        <strain>Type strain:CBS 4309</strain>
    </source>
</reference>
<organism evidence="12 13">
    <name type="scientific">Naumovozyma castellii</name>
    <name type="common">Yeast</name>
    <name type="synonym">Saccharomyces castellii</name>
    <dbReference type="NCBI Taxonomy" id="27288"/>
    <lineage>
        <taxon>Eukaryota</taxon>
        <taxon>Fungi</taxon>
        <taxon>Dikarya</taxon>
        <taxon>Ascomycota</taxon>
        <taxon>Saccharomycotina</taxon>
        <taxon>Saccharomycetes</taxon>
        <taxon>Saccharomycetales</taxon>
        <taxon>Saccharomycetaceae</taxon>
        <taxon>Naumovozyma</taxon>
    </lineage>
</organism>
<keyword evidence="3" id="KW-0808">Transferase</keyword>
<dbReference type="RefSeq" id="XP_003677581.1">
    <property type="nucleotide sequence ID" value="XM_003677533.1"/>
</dbReference>
<dbReference type="InterPro" id="IPR017441">
    <property type="entry name" value="Protein_kinase_ATP_BS"/>
</dbReference>
<proteinExistence type="predicted"/>
<dbReference type="Proteomes" id="UP000001640">
    <property type="component" value="Chromosome 7"/>
</dbReference>
<feature type="compositionally biased region" description="Polar residues" evidence="10">
    <location>
        <begin position="595"/>
        <end position="611"/>
    </location>
</feature>
<accession>G0VIJ4</accession>
<dbReference type="GO" id="GO:0044773">
    <property type="term" value="P:mitotic DNA damage checkpoint signaling"/>
    <property type="evidence" value="ECO:0007669"/>
    <property type="project" value="TreeGrafter"/>
</dbReference>
<feature type="region of interest" description="Disordered" evidence="10">
    <location>
        <begin position="631"/>
        <end position="659"/>
    </location>
</feature>
<dbReference type="STRING" id="1064592.G0VIJ4"/>
<evidence type="ECO:0000256" key="7">
    <source>
        <dbReference type="ARBA" id="ARBA00047899"/>
    </source>
</evidence>
<keyword evidence="4 9" id="KW-0547">Nucleotide-binding</keyword>
<feature type="compositionally biased region" description="Low complexity" evidence="10">
    <location>
        <begin position="631"/>
        <end position="652"/>
    </location>
</feature>
<dbReference type="InterPro" id="IPR000719">
    <property type="entry name" value="Prot_kinase_dom"/>
</dbReference>
<dbReference type="PROSITE" id="PS00107">
    <property type="entry name" value="PROTEIN_KINASE_ATP"/>
    <property type="match status" value="1"/>
</dbReference>
<evidence type="ECO:0000259" key="11">
    <source>
        <dbReference type="PROSITE" id="PS50011"/>
    </source>
</evidence>
<keyword evidence="2" id="KW-0723">Serine/threonine-protein kinase</keyword>
<dbReference type="GO" id="GO:0004674">
    <property type="term" value="F:protein serine/threonine kinase activity"/>
    <property type="evidence" value="ECO:0007669"/>
    <property type="project" value="UniProtKB-KW"/>
</dbReference>
<comment type="catalytic activity">
    <reaction evidence="7">
        <text>L-threonyl-[protein] + ATP = O-phospho-L-threonyl-[protein] + ADP + H(+)</text>
        <dbReference type="Rhea" id="RHEA:46608"/>
        <dbReference type="Rhea" id="RHEA-COMP:11060"/>
        <dbReference type="Rhea" id="RHEA-COMP:11605"/>
        <dbReference type="ChEBI" id="CHEBI:15378"/>
        <dbReference type="ChEBI" id="CHEBI:30013"/>
        <dbReference type="ChEBI" id="CHEBI:30616"/>
        <dbReference type="ChEBI" id="CHEBI:61977"/>
        <dbReference type="ChEBI" id="CHEBI:456216"/>
        <dbReference type="EC" id="2.7.11.1"/>
    </reaction>
</comment>
<evidence type="ECO:0000256" key="8">
    <source>
        <dbReference type="ARBA" id="ARBA00048679"/>
    </source>
</evidence>
<dbReference type="SUPFAM" id="SSF56112">
    <property type="entry name" value="Protein kinase-like (PK-like)"/>
    <property type="match status" value="1"/>
</dbReference>
<feature type="region of interest" description="Disordered" evidence="10">
    <location>
        <begin position="34"/>
        <end position="60"/>
    </location>
</feature>
<dbReference type="PANTHER" id="PTHR44167:SF24">
    <property type="entry name" value="SERINE_THREONINE-PROTEIN KINASE CHK2"/>
    <property type="match status" value="1"/>
</dbReference>
<dbReference type="Gene3D" id="1.10.510.10">
    <property type="entry name" value="Transferase(Phosphotransferase) domain 1"/>
    <property type="match status" value="1"/>
</dbReference>
<evidence type="ECO:0000256" key="1">
    <source>
        <dbReference type="ARBA" id="ARBA00012513"/>
    </source>
</evidence>
<dbReference type="PROSITE" id="PS50011">
    <property type="entry name" value="PROTEIN_KINASE_DOM"/>
    <property type="match status" value="1"/>
</dbReference>
<keyword evidence="5" id="KW-0418">Kinase</keyword>
<sequence length="674" mass="75859">MAAIAMSRTKESNPISKNPSFAALKLLGKKILHSSNTASSSSSSISSKRKNANNTGNEKVIAHVPLKKVAREPKKVPTERKPKTVADKITYNPYGLNSNSYSANGRMLNQKPQGADAITDLSFYLQDGDNKIRLLPLPIADPNIFLPCEMQQDSVLLNENFVFDEEKKVIGSGGSSEVKKVASIRRRKDVYALKKLNMIYDETPEKFYKRCSKEYIIGKHLSLGQNIHIINTVCLVKVPTSSYSSRGWGVVMELGSKDLFQLIEKTGWRNVPLGEKFCIFKQVAQGVKFMHDQGIAHRDLKPENVLLSKDGVCKLTDFGISDWYHEDPYDFESPIKTCAGMIGSAPYAAPEVMLFDSKKGYPETLQKRYNPLKLDCYSLGIILMTLVNGMIPFMESCNKDSGFREYQMNYEKFIRHHNPRFREKHWYKPGPGSEYSLARNFKDTNASRVAWRLADPNVETRYTMDDLFMDPWFIAIDTCVEPDEVCILPDPLFTKRQDSLIDPKRIDSEDCSSVSSSKTAASNVSLVGKLSIKPRSMVDIAASPNLIMHHHKEKALFTLDEDRDEDEQEKRSLKEIDIYRSTTTTMKKSNVLPLLSTNRFPTPHTSSSESPMTPLRKFSDLSIGSTYSSSTFTKTTVGPSSISSTASSIHSGQSRRRKKLIHDHLHVVSSVTRI</sequence>
<dbReference type="InterPro" id="IPR008271">
    <property type="entry name" value="Ser/Thr_kinase_AS"/>
</dbReference>
<feature type="region of interest" description="Disordered" evidence="10">
    <location>
        <begin position="595"/>
        <end position="615"/>
    </location>
</feature>
<dbReference type="Pfam" id="PF00069">
    <property type="entry name" value="Pkinase"/>
    <property type="match status" value="1"/>
</dbReference>
<feature type="compositionally biased region" description="Low complexity" evidence="10">
    <location>
        <begin position="34"/>
        <end position="46"/>
    </location>
</feature>
<evidence type="ECO:0000256" key="4">
    <source>
        <dbReference type="ARBA" id="ARBA00022741"/>
    </source>
</evidence>
<evidence type="ECO:0000256" key="3">
    <source>
        <dbReference type="ARBA" id="ARBA00022679"/>
    </source>
</evidence>
<evidence type="ECO:0000256" key="2">
    <source>
        <dbReference type="ARBA" id="ARBA00022527"/>
    </source>
</evidence>
<comment type="catalytic activity">
    <reaction evidence="8">
        <text>L-seryl-[protein] + ATP = O-phospho-L-seryl-[protein] + ADP + H(+)</text>
        <dbReference type="Rhea" id="RHEA:17989"/>
        <dbReference type="Rhea" id="RHEA-COMP:9863"/>
        <dbReference type="Rhea" id="RHEA-COMP:11604"/>
        <dbReference type="ChEBI" id="CHEBI:15378"/>
        <dbReference type="ChEBI" id="CHEBI:29999"/>
        <dbReference type="ChEBI" id="CHEBI:30616"/>
        <dbReference type="ChEBI" id="CHEBI:83421"/>
        <dbReference type="ChEBI" id="CHEBI:456216"/>
        <dbReference type="EC" id="2.7.11.1"/>
    </reaction>
</comment>
<feature type="binding site" evidence="9">
    <location>
        <position position="194"/>
    </location>
    <ligand>
        <name>ATP</name>
        <dbReference type="ChEBI" id="CHEBI:30616"/>
    </ligand>
</feature>
<dbReference type="EC" id="2.7.11.1" evidence="1"/>
<dbReference type="OrthoDB" id="4062651at2759"/>
<dbReference type="SMART" id="SM00220">
    <property type="entry name" value="S_TKc"/>
    <property type="match status" value="1"/>
</dbReference>
<dbReference type="InParanoid" id="G0VIJ4"/>
<dbReference type="PANTHER" id="PTHR44167">
    <property type="entry name" value="OVARIAN-SPECIFIC SERINE/THREONINE-PROTEIN KINASE LOK-RELATED"/>
    <property type="match status" value="1"/>
</dbReference>
<evidence type="ECO:0000313" key="12">
    <source>
        <dbReference type="EMBL" id="CCC71229.1"/>
    </source>
</evidence>
<evidence type="ECO:0000256" key="5">
    <source>
        <dbReference type="ARBA" id="ARBA00022777"/>
    </source>
</evidence>
<reference evidence="12 13" key="1">
    <citation type="journal article" date="2011" name="Proc. Natl. Acad. Sci. U.S.A.">
        <title>Evolutionary erosion of yeast sex chromosomes by mating-type switching accidents.</title>
        <authorList>
            <person name="Gordon J.L."/>
            <person name="Armisen D."/>
            <person name="Proux-Wera E."/>
            <person name="Oheigeartaigh S.S."/>
            <person name="Byrne K.P."/>
            <person name="Wolfe K.H."/>
        </authorList>
    </citation>
    <scope>NUCLEOTIDE SEQUENCE [LARGE SCALE GENOMIC DNA]</scope>
    <source>
        <strain evidence="13">ATCC 76901 / BCRC 22586 / CBS 4309 / NBRC 1992 / NRRL Y-12630</strain>
    </source>
</reference>
<dbReference type="GO" id="GO:0000296">
    <property type="term" value="P:spermine transport"/>
    <property type="evidence" value="ECO:0007669"/>
    <property type="project" value="EnsemblFungi"/>
</dbReference>
<evidence type="ECO:0000256" key="6">
    <source>
        <dbReference type="ARBA" id="ARBA00022840"/>
    </source>
</evidence>
<dbReference type="GO" id="GO:0005634">
    <property type="term" value="C:nucleus"/>
    <property type="evidence" value="ECO:0007669"/>
    <property type="project" value="TreeGrafter"/>
</dbReference>
<dbReference type="AlphaFoldDB" id="G0VIJ4"/>
<dbReference type="InterPro" id="IPR011009">
    <property type="entry name" value="Kinase-like_dom_sf"/>
</dbReference>
<dbReference type="eggNOG" id="KOG0583">
    <property type="taxonomic scope" value="Eukaryota"/>
</dbReference>
<dbReference type="GO" id="GO:0005524">
    <property type="term" value="F:ATP binding"/>
    <property type="evidence" value="ECO:0007669"/>
    <property type="project" value="UniProtKB-UniRule"/>
</dbReference>
<keyword evidence="6 9" id="KW-0067">ATP-binding</keyword>
<evidence type="ECO:0000256" key="10">
    <source>
        <dbReference type="SAM" id="MobiDB-lite"/>
    </source>
</evidence>
<dbReference type="GeneID" id="96904894"/>
<protein>
    <recommendedName>
        <fullName evidence="1">non-specific serine/threonine protein kinase</fullName>
        <ecNumber evidence="1">2.7.11.1</ecNumber>
    </recommendedName>
</protein>
<dbReference type="PROSITE" id="PS00108">
    <property type="entry name" value="PROTEIN_KINASE_ST"/>
    <property type="match status" value="1"/>
</dbReference>
<evidence type="ECO:0000313" key="13">
    <source>
        <dbReference type="Proteomes" id="UP000001640"/>
    </source>
</evidence>
<dbReference type="OMA" id="DHTHREN"/>